<dbReference type="InterPro" id="IPR019080">
    <property type="entry name" value="YqaJ_viral_recombinase"/>
</dbReference>
<name>A0A0N1MQP9_9HELI</name>
<proteinExistence type="predicted"/>
<evidence type="ECO:0000259" key="1">
    <source>
        <dbReference type="Pfam" id="PF09588"/>
    </source>
</evidence>
<dbReference type="InterPro" id="IPR051703">
    <property type="entry name" value="NF-kappa-B_Signaling_Reg"/>
</dbReference>
<dbReference type="PATRIC" id="fig|35818.11.peg.83"/>
<evidence type="ECO:0000313" key="3">
    <source>
        <dbReference type="Proteomes" id="UP000037997"/>
    </source>
</evidence>
<dbReference type="RefSeq" id="WP_054198718.1">
    <property type="nucleotide sequence ID" value="NZ_JNOC01000107.1"/>
</dbReference>
<protein>
    <recommendedName>
        <fullName evidence="1">YqaJ viral recombinase domain-containing protein</fullName>
    </recommendedName>
</protein>
<gene>
    <name evidence="2" type="ORF">HPU229334_00425</name>
</gene>
<dbReference type="Pfam" id="PF09588">
    <property type="entry name" value="YqaJ"/>
    <property type="match status" value="1"/>
</dbReference>
<comment type="caution">
    <text evidence="2">The sequence shown here is derived from an EMBL/GenBank/DDBJ whole genome shotgun (WGS) entry which is preliminary data.</text>
</comment>
<dbReference type="AlphaFoldDB" id="A0A0N1MQP9"/>
<dbReference type="EMBL" id="JNOC01000107">
    <property type="protein sequence ID" value="KPH54714.1"/>
    <property type="molecule type" value="Genomic_DNA"/>
</dbReference>
<dbReference type="PANTHER" id="PTHR46609:SF6">
    <property type="entry name" value="EXONUCLEASE, PHAGE-TYPE_RECB, C-TERMINAL DOMAIN-CONTAINING PROTEIN-RELATED"/>
    <property type="match status" value="1"/>
</dbReference>
<sequence length="270" mass="31508">MLDVRRTDRITGSRIGAVLGLNPYQSRNQVLKEMVLEHFGIKKEKNNFDIQRGITFEPIIINELEKNSMKVEQTGFLIHPKYNFLGATPDGVINDVLLDERLALEIKAPRKFYEDIPIYYFAQMQLEMEVLEVEQGLFIQGIKGSKGIEIKKENIHKTNFIEANLPSLESFMEEYQRSIESQQDFILEGLATEWKDINRMLEAYTHKKDELKKQILEYVGNKPIQTQHLSIIEKTRKGGIDYKKYCNDMNLTIPNDYLKSDTTYFELKAM</sequence>
<dbReference type="Proteomes" id="UP000037997">
    <property type="component" value="Unassembled WGS sequence"/>
</dbReference>
<dbReference type="CDD" id="cd22343">
    <property type="entry name" value="PDDEXK_lambda_exonuclease-like"/>
    <property type="match status" value="1"/>
</dbReference>
<dbReference type="InterPro" id="IPR011335">
    <property type="entry name" value="Restrct_endonuc-II-like"/>
</dbReference>
<dbReference type="SUPFAM" id="SSF52980">
    <property type="entry name" value="Restriction endonuclease-like"/>
    <property type="match status" value="1"/>
</dbReference>
<organism evidence="2 3">
    <name type="scientific">Helicobacter pullorum</name>
    <dbReference type="NCBI Taxonomy" id="35818"/>
    <lineage>
        <taxon>Bacteria</taxon>
        <taxon>Pseudomonadati</taxon>
        <taxon>Campylobacterota</taxon>
        <taxon>Epsilonproteobacteria</taxon>
        <taxon>Campylobacterales</taxon>
        <taxon>Helicobacteraceae</taxon>
        <taxon>Helicobacter</taxon>
    </lineage>
</organism>
<dbReference type="PANTHER" id="PTHR46609">
    <property type="entry name" value="EXONUCLEASE, PHAGE-TYPE/RECB, C-TERMINAL DOMAIN-CONTAINING PROTEIN"/>
    <property type="match status" value="1"/>
</dbReference>
<dbReference type="Gene3D" id="3.90.320.10">
    <property type="match status" value="1"/>
</dbReference>
<accession>A0A0N1MQP9</accession>
<dbReference type="InterPro" id="IPR011604">
    <property type="entry name" value="PDDEXK-like_dom_sf"/>
</dbReference>
<feature type="domain" description="YqaJ viral recombinase" evidence="1">
    <location>
        <begin position="6"/>
        <end position="130"/>
    </location>
</feature>
<evidence type="ECO:0000313" key="2">
    <source>
        <dbReference type="EMBL" id="KPH54714.1"/>
    </source>
</evidence>
<reference evidence="2 3" key="1">
    <citation type="submission" date="2014-06" db="EMBL/GenBank/DDBJ databases">
        <title>Helicobacter pullorum isolates in fresh chicken meat - phenotypic and genotypic features.</title>
        <authorList>
            <person name="Borges V."/>
            <person name="Santos A."/>
            <person name="Correia C.B."/>
            <person name="Saraiva M."/>
            <person name="Menard A."/>
            <person name="Vieira L."/>
            <person name="Sampaio D.A."/>
            <person name="Gomes J.P."/>
            <person name="Oleastro M."/>
        </authorList>
    </citation>
    <scope>NUCLEOTIDE SEQUENCE [LARGE SCALE GENOMIC DNA]</scope>
    <source>
        <strain evidence="2 3">229334/12</strain>
    </source>
</reference>